<dbReference type="Gene3D" id="3.80.10.10">
    <property type="entry name" value="Ribonuclease Inhibitor"/>
    <property type="match status" value="3"/>
</dbReference>
<dbReference type="SUPFAM" id="SSF52058">
    <property type="entry name" value="L domain-like"/>
    <property type="match status" value="1"/>
</dbReference>
<dbReference type="OrthoDB" id="676979at2759"/>
<keyword evidence="2" id="KW-0732">Signal</keyword>
<evidence type="ECO:0000313" key="5">
    <source>
        <dbReference type="Proteomes" id="UP000014978"/>
    </source>
</evidence>
<dbReference type="InterPro" id="IPR025875">
    <property type="entry name" value="Leu-rich_rpt_4"/>
</dbReference>
<dbReference type="STRING" id="1358809.S7W828"/>
<dbReference type="PANTHER" id="PTHR48060:SF21">
    <property type="entry name" value="L DOMAIN-LIKE PROTEIN"/>
    <property type="match status" value="1"/>
</dbReference>
<dbReference type="SMART" id="SM00369">
    <property type="entry name" value="LRR_TYP"/>
    <property type="match status" value="3"/>
</dbReference>
<accession>S7W828</accession>
<reference evidence="5" key="1">
    <citation type="journal article" date="2013" name="PLoS Genet.">
        <title>The genome of Spraguea lophii and the basis of host-microsporidian interactions.</title>
        <authorList>
            <person name="Campbell S.E."/>
            <person name="Williams T.A."/>
            <person name="Yousuf A."/>
            <person name="Soanes D.M."/>
            <person name="Paszkiewicz K.H."/>
            <person name="Williams B.A.P."/>
        </authorList>
    </citation>
    <scope>NUCLEOTIDE SEQUENCE [LARGE SCALE GENOMIC DNA]</scope>
    <source>
        <strain evidence="5">42_110</strain>
    </source>
</reference>
<dbReference type="SUPFAM" id="SSF52047">
    <property type="entry name" value="RNI-like"/>
    <property type="match status" value="1"/>
</dbReference>
<dbReference type="InterPro" id="IPR053211">
    <property type="entry name" value="DNA_repair-toleration"/>
</dbReference>
<dbReference type="OMA" id="HENIMNG"/>
<dbReference type="FunCoup" id="S7W828">
    <property type="interactions" value="158"/>
</dbReference>
<evidence type="ECO:0000256" key="1">
    <source>
        <dbReference type="ARBA" id="ARBA00022614"/>
    </source>
</evidence>
<dbReference type="PROSITE" id="PS51450">
    <property type="entry name" value="LRR"/>
    <property type="match status" value="2"/>
</dbReference>
<evidence type="ECO:0000313" key="4">
    <source>
        <dbReference type="EMBL" id="EPR77882.1"/>
    </source>
</evidence>
<dbReference type="Pfam" id="PF12799">
    <property type="entry name" value="LRR_4"/>
    <property type="match status" value="1"/>
</dbReference>
<feature type="non-terminal residue" evidence="4">
    <location>
        <position position="1"/>
    </location>
</feature>
<name>S7W828_SPRLO</name>
<protein>
    <submittedName>
        <fullName evidence="4">Leucine rich repeat protein</fullName>
    </submittedName>
</protein>
<gene>
    <name evidence="4" type="ORF">SLOPH_2641</name>
</gene>
<dbReference type="InterPro" id="IPR003591">
    <property type="entry name" value="Leu-rich_rpt_typical-subtyp"/>
</dbReference>
<dbReference type="EMBL" id="ATCN01001175">
    <property type="protein sequence ID" value="EPR77882.1"/>
    <property type="molecule type" value="Genomic_DNA"/>
</dbReference>
<comment type="caution">
    <text evidence="4">The sequence shown here is derived from an EMBL/GenBank/DDBJ whole genome shotgun (WGS) entry which is preliminary data.</text>
</comment>
<dbReference type="SMART" id="SM00365">
    <property type="entry name" value="LRR_SD22"/>
    <property type="match status" value="2"/>
</dbReference>
<keyword evidence="1" id="KW-0433">Leucine-rich repeat</keyword>
<organism evidence="4 5">
    <name type="scientific">Spraguea lophii (strain 42_110)</name>
    <name type="common">Microsporidian parasite</name>
    <dbReference type="NCBI Taxonomy" id="1358809"/>
    <lineage>
        <taxon>Eukaryota</taxon>
        <taxon>Fungi</taxon>
        <taxon>Fungi incertae sedis</taxon>
        <taxon>Microsporidia</taxon>
        <taxon>Spragueidae</taxon>
        <taxon>Spraguea</taxon>
    </lineage>
</organism>
<dbReference type="PANTHER" id="PTHR48060">
    <property type="entry name" value="DNA DAMAGE-REPAIR/TOLERATION PROTEIN DRT100"/>
    <property type="match status" value="1"/>
</dbReference>
<proteinExistence type="predicted"/>
<dbReference type="InterPro" id="IPR001611">
    <property type="entry name" value="Leu-rich_rpt"/>
</dbReference>
<dbReference type="InParanoid" id="S7W828"/>
<evidence type="ECO:0000256" key="2">
    <source>
        <dbReference type="ARBA" id="ARBA00022729"/>
    </source>
</evidence>
<dbReference type="HOGENOM" id="CLU_612769_0_0_1"/>
<dbReference type="VEuPathDB" id="MicrosporidiaDB:SLOPH_2641"/>
<keyword evidence="3" id="KW-0677">Repeat</keyword>
<dbReference type="Proteomes" id="UP000014978">
    <property type="component" value="Unassembled WGS sequence"/>
</dbReference>
<keyword evidence="5" id="KW-1185">Reference proteome</keyword>
<dbReference type="AlphaFoldDB" id="S7W828"/>
<evidence type="ECO:0000256" key="3">
    <source>
        <dbReference type="ARBA" id="ARBA00022737"/>
    </source>
</evidence>
<dbReference type="InterPro" id="IPR032675">
    <property type="entry name" value="LRR_dom_sf"/>
</dbReference>
<sequence length="467" mass="54622">NYDSSSEEECRSGPSNSNYFYNYISNSYDPLIHVYLPRKKDKKLDDELDNKAKIIDFKDKRMKNLPKTLKNCSEVETLDLEENCLTYECFDIITELKKLKKLILVDNMIDKIPESLCEMNDLRFLDIGYNCFRKIPKSFSTMSIKTLNLDNFFYNSKDKEISYSEKIDILKIVFHMKNLITLSFKDNATGNITIDLNTSSNIENLNLRNNNISEIPSFILSLEKLKYIDISNNKITTIIPLNSLKELNYVKIEENNISNILPGTFHSLEKLKISITPETSFPLLNINEKQKLKTLKIIKTKISPEFAQEIFKIHTIQSLTLFSCNHENIMNGIEQMTELQELKIYCKTEKVYPPRFTPLKNLRSISIFSLNACYTTDESFYENLKDILTLKNLEMDRQLSTYMHRAPYIFNIIGLKKLTITKCHINNFKGFILLRKLKSLEIKRRGIIDIEKENIIHLNKLDTIRVE</sequence>